<sequence>MDFLAPRWLRQHQRRAFIQLGLWCLCFVMSARVAGRRLRCPWCSERPCGSIEDPRPRQSVRESPVRYGGLAPDAAVGGRT</sequence>
<proteinExistence type="predicted"/>
<keyword evidence="3" id="KW-1185">Reference proteome</keyword>
<dbReference type="AlphaFoldDB" id="A0AA40CYI1"/>
<feature type="compositionally biased region" description="Basic and acidic residues" evidence="1">
    <location>
        <begin position="52"/>
        <end position="64"/>
    </location>
</feature>
<dbReference type="Proteomes" id="UP001174936">
    <property type="component" value="Unassembled WGS sequence"/>
</dbReference>
<feature type="region of interest" description="Disordered" evidence="1">
    <location>
        <begin position="52"/>
        <end position="80"/>
    </location>
</feature>
<evidence type="ECO:0000256" key="1">
    <source>
        <dbReference type="SAM" id="MobiDB-lite"/>
    </source>
</evidence>
<accession>A0AA40CYI1</accession>
<reference evidence="2" key="1">
    <citation type="submission" date="2023-06" db="EMBL/GenBank/DDBJ databases">
        <title>Genome-scale phylogeny and comparative genomics of the fungal order Sordariales.</title>
        <authorList>
            <consortium name="Lawrence Berkeley National Laboratory"/>
            <person name="Hensen N."/>
            <person name="Bonometti L."/>
            <person name="Westerberg I."/>
            <person name="Brannstrom I.O."/>
            <person name="Guillou S."/>
            <person name="Cros-Aarteil S."/>
            <person name="Calhoun S."/>
            <person name="Haridas S."/>
            <person name="Kuo A."/>
            <person name="Mondo S."/>
            <person name="Pangilinan J."/>
            <person name="Riley R."/>
            <person name="Labutti K."/>
            <person name="Andreopoulos B."/>
            <person name="Lipzen A."/>
            <person name="Chen C."/>
            <person name="Yanf M."/>
            <person name="Daum C."/>
            <person name="Ng V."/>
            <person name="Clum A."/>
            <person name="Steindorff A."/>
            <person name="Ohm R."/>
            <person name="Martin F."/>
            <person name="Silar P."/>
            <person name="Natvig D."/>
            <person name="Lalanne C."/>
            <person name="Gautier V."/>
            <person name="Ament-Velasquez S.L."/>
            <person name="Kruys A."/>
            <person name="Hutchinson M.I."/>
            <person name="Powell A.J."/>
            <person name="Barry K."/>
            <person name="Miller A.N."/>
            <person name="Grigoriev I.V."/>
            <person name="Debuchy R."/>
            <person name="Gladieux P."/>
            <person name="Thoren M.H."/>
            <person name="Johannesson H."/>
        </authorList>
    </citation>
    <scope>NUCLEOTIDE SEQUENCE</scope>
    <source>
        <strain evidence="2">SMH2532-1</strain>
    </source>
</reference>
<evidence type="ECO:0000313" key="3">
    <source>
        <dbReference type="Proteomes" id="UP001174936"/>
    </source>
</evidence>
<evidence type="ECO:0000313" key="2">
    <source>
        <dbReference type="EMBL" id="KAK0655207.1"/>
    </source>
</evidence>
<name>A0AA40CYI1_9PEZI</name>
<gene>
    <name evidence="2" type="ORF">B0T16DRAFT_396411</name>
</gene>
<comment type="caution">
    <text evidence="2">The sequence shown here is derived from an EMBL/GenBank/DDBJ whole genome shotgun (WGS) entry which is preliminary data.</text>
</comment>
<protein>
    <submittedName>
        <fullName evidence="2">Uncharacterized protein</fullName>
    </submittedName>
</protein>
<organism evidence="2 3">
    <name type="scientific">Cercophora newfieldiana</name>
    <dbReference type="NCBI Taxonomy" id="92897"/>
    <lineage>
        <taxon>Eukaryota</taxon>
        <taxon>Fungi</taxon>
        <taxon>Dikarya</taxon>
        <taxon>Ascomycota</taxon>
        <taxon>Pezizomycotina</taxon>
        <taxon>Sordariomycetes</taxon>
        <taxon>Sordariomycetidae</taxon>
        <taxon>Sordariales</taxon>
        <taxon>Lasiosphaeriaceae</taxon>
        <taxon>Cercophora</taxon>
    </lineage>
</organism>
<dbReference type="EMBL" id="JAULSV010000001">
    <property type="protein sequence ID" value="KAK0655207.1"/>
    <property type="molecule type" value="Genomic_DNA"/>
</dbReference>